<proteinExistence type="predicted"/>
<dbReference type="AlphaFoldDB" id="A0A8T0P846"/>
<accession>A0A8T0P846</accession>
<dbReference type="Proteomes" id="UP000823388">
    <property type="component" value="Chromosome 8N"/>
</dbReference>
<name>A0A8T0P846_PANVG</name>
<dbReference type="EMBL" id="CM029052">
    <property type="protein sequence ID" value="KAG2556995.1"/>
    <property type="molecule type" value="Genomic_DNA"/>
</dbReference>
<reference evidence="1" key="1">
    <citation type="submission" date="2020-05" db="EMBL/GenBank/DDBJ databases">
        <title>WGS assembly of Panicum virgatum.</title>
        <authorList>
            <person name="Lovell J.T."/>
            <person name="Jenkins J."/>
            <person name="Shu S."/>
            <person name="Juenger T.E."/>
            <person name="Schmutz J."/>
        </authorList>
    </citation>
    <scope>NUCLEOTIDE SEQUENCE</scope>
    <source>
        <strain evidence="1">AP13</strain>
    </source>
</reference>
<gene>
    <name evidence="1" type="ORF">PVAP13_8NG156704</name>
</gene>
<keyword evidence="2" id="KW-1185">Reference proteome</keyword>
<evidence type="ECO:0000313" key="2">
    <source>
        <dbReference type="Proteomes" id="UP000823388"/>
    </source>
</evidence>
<evidence type="ECO:0000313" key="1">
    <source>
        <dbReference type="EMBL" id="KAG2556995.1"/>
    </source>
</evidence>
<sequence length="99" mass="11183">MHHTIGAAFWRVSSRPPRRSLVREESEARRELGPEDVAKYVKLTTSRQKMVTATTQNLHLPFCIFCSRTLLLFCSRGSLAFICRVLVARVSVLSSYGAL</sequence>
<protein>
    <submittedName>
        <fullName evidence="1">Uncharacterized protein</fullName>
    </submittedName>
</protein>
<organism evidence="1 2">
    <name type="scientific">Panicum virgatum</name>
    <name type="common">Blackwell switchgrass</name>
    <dbReference type="NCBI Taxonomy" id="38727"/>
    <lineage>
        <taxon>Eukaryota</taxon>
        <taxon>Viridiplantae</taxon>
        <taxon>Streptophyta</taxon>
        <taxon>Embryophyta</taxon>
        <taxon>Tracheophyta</taxon>
        <taxon>Spermatophyta</taxon>
        <taxon>Magnoliopsida</taxon>
        <taxon>Liliopsida</taxon>
        <taxon>Poales</taxon>
        <taxon>Poaceae</taxon>
        <taxon>PACMAD clade</taxon>
        <taxon>Panicoideae</taxon>
        <taxon>Panicodae</taxon>
        <taxon>Paniceae</taxon>
        <taxon>Panicinae</taxon>
        <taxon>Panicum</taxon>
        <taxon>Panicum sect. Hiantes</taxon>
    </lineage>
</organism>
<comment type="caution">
    <text evidence="1">The sequence shown here is derived from an EMBL/GenBank/DDBJ whole genome shotgun (WGS) entry which is preliminary data.</text>
</comment>